<proteinExistence type="inferred from homology"/>
<evidence type="ECO:0000256" key="2">
    <source>
        <dbReference type="ARBA" id="ARBA00017703"/>
    </source>
</evidence>
<name>A0A2M7V291_9BACT</name>
<comment type="caution">
    <text evidence="11">The sequence shown here is derived from an EMBL/GenBank/DDBJ whole genome shotgun (WGS) entry which is preliminary data.</text>
</comment>
<dbReference type="EC" id="2.7.7.7" evidence="1"/>
<dbReference type="Gene3D" id="3.40.50.300">
    <property type="entry name" value="P-loop containing nucleotide triphosphate hydrolases"/>
    <property type="match status" value="1"/>
</dbReference>
<dbReference type="AlphaFoldDB" id="A0A2M7V291"/>
<sequence>MIIFIYGKDTYRSKQYLHKMMEKFRVERDPQGMNIVRVDCETTKENIMQQVLIGPFLAEKRMVVLEGLLSTKLAVVQEALLSRIEEKTIPQDIILIFSESIDKPKTKVAKALFDRLTKEQFVQHFEELSGSQLTGWILAEVKDRDGEIERDAAHILAYTIGNDMWKLSGILDQLVSYSVERNITSTDVSFFVEEKIDDNIFTLVDAMVQKQTAKVFKLIQDQYRAGNDAGYIFAMIVRQYRILLELRDVYDRGEDIQSAHLAKELGLHPFVIKKSIPMVKRYSMKELMLIHTALLDLDMHTKTGVGDQSFLLDMFVANLVT</sequence>
<reference evidence="12" key="1">
    <citation type="submission" date="2017-09" db="EMBL/GenBank/DDBJ databases">
        <title>Depth-based differentiation of microbial function through sediment-hosted aquifers and enrichment of novel symbionts in the deep terrestrial subsurface.</title>
        <authorList>
            <person name="Probst A.J."/>
            <person name="Ladd B."/>
            <person name="Jarett J.K."/>
            <person name="Geller-Mcgrath D.E."/>
            <person name="Sieber C.M.K."/>
            <person name="Emerson J.B."/>
            <person name="Anantharaman K."/>
            <person name="Thomas B.C."/>
            <person name="Malmstrom R."/>
            <person name="Stieglmeier M."/>
            <person name="Klingl A."/>
            <person name="Woyke T."/>
            <person name="Ryan C.M."/>
            <person name="Banfield J.F."/>
        </authorList>
    </citation>
    <scope>NUCLEOTIDE SEQUENCE [LARGE SCALE GENOMIC DNA]</scope>
</reference>
<accession>A0A2M7V291</accession>
<evidence type="ECO:0000259" key="10">
    <source>
        <dbReference type="Pfam" id="PF21694"/>
    </source>
</evidence>
<dbReference type="InterPro" id="IPR048466">
    <property type="entry name" value="DNA_pol3_delta-like_C"/>
</dbReference>
<evidence type="ECO:0000256" key="5">
    <source>
        <dbReference type="ARBA" id="ARBA00022705"/>
    </source>
</evidence>
<dbReference type="EMBL" id="PFPI01000057">
    <property type="protein sequence ID" value="PIZ92537.1"/>
    <property type="molecule type" value="Genomic_DNA"/>
</dbReference>
<keyword evidence="4" id="KW-0548">Nucleotidyltransferase</keyword>
<evidence type="ECO:0000256" key="1">
    <source>
        <dbReference type="ARBA" id="ARBA00012417"/>
    </source>
</evidence>
<dbReference type="Gene3D" id="1.10.8.60">
    <property type="match status" value="1"/>
</dbReference>
<dbReference type="InterPro" id="IPR010372">
    <property type="entry name" value="DNA_pol3_delta_N"/>
</dbReference>
<comment type="catalytic activity">
    <reaction evidence="8">
        <text>DNA(n) + a 2'-deoxyribonucleoside 5'-triphosphate = DNA(n+1) + diphosphate</text>
        <dbReference type="Rhea" id="RHEA:22508"/>
        <dbReference type="Rhea" id="RHEA-COMP:17339"/>
        <dbReference type="Rhea" id="RHEA-COMP:17340"/>
        <dbReference type="ChEBI" id="CHEBI:33019"/>
        <dbReference type="ChEBI" id="CHEBI:61560"/>
        <dbReference type="ChEBI" id="CHEBI:173112"/>
        <dbReference type="EC" id="2.7.7.7"/>
    </reaction>
</comment>
<dbReference type="GO" id="GO:0003677">
    <property type="term" value="F:DNA binding"/>
    <property type="evidence" value="ECO:0007669"/>
    <property type="project" value="InterPro"/>
</dbReference>
<gene>
    <name evidence="11" type="primary">holA</name>
    <name evidence="11" type="ORF">COX83_04060</name>
</gene>
<evidence type="ECO:0000313" key="11">
    <source>
        <dbReference type="EMBL" id="PIZ92537.1"/>
    </source>
</evidence>
<keyword evidence="5" id="KW-0235">DNA replication</keyword>
<organism evidence="11 12">
    <name type="scientific">Candidatus Magasanikbacteria bacterium CG_4_10_14_0_2_um_filter_41_31</name>
    <dbReference type="NCBI Taxonomy" id="1974639"/>
    <lineage>
        <taxon>Bacteria</taxon>
        <taxon>Candidatus Magasanikiibacteriota</taxon>
    </lineage>
</organism>
<evidence type="ECO:0000259" key="9">
    <source>
        <dbReference type="Pfam" id="PF06144"/>
    </source>
</evidence>
<dbReference type="InterPro" id="IPR008921">
    <property type="entry name" value="DNA_pol3_clamp-load_cplx_C"/>
</dbReference>
<dbReference type="SUPFAM" id="SSF52540">
    <property type="entry name" value="P-loop containing nucleoside triphosphate hydrolases"/>
    <property type="match status" value="1"/>
</dbReference>
<dbReference type="Pfam" id="PF21694">
    <property type="entry name" value="DNA_pol3_delta_C"/>
    <property type="match status" value="1"/>
</dbReference>
<dbReference type="InterPro" id="IPR027417">
    <property type="entry name" value="P-loop_NTPase"/>
</dbReference>
<dbReference type="GO" id="GO:0009360">
    <property type="term" value="C:DNA polymerase III complex"/>
    <property type="evidence" value="ECO:0007669"/>
    <property type="project" value="InterPro"/>
</dbReference>
<keyword evidence="6" id="KW-0239">DNA-directed DNA polymerase</keyword>
<evidence type="ECO:0000256" key="8">
    <source>
        <dbReference type="ARBA" id="ARBA00049244"/>
    </source>
</evidence>
<protein>
    <recommendedName>
        <fullName evidence="2">DNA polymerase III subunit delta</fullName>
        <ecNumber evidence="1">2.7.7.7</ecNumber>
    </recommendedName>
</protein>
<dbReference type="GO" id="GO:0003887">
    <property type="term" value="F:DNA-directed DNA polymerase activity"/>
    <property type="evidence" value="ECO:0007669"/>
    <property type="project" value="UniProtKB-KW"/>
</dbReference>
<keyword evidence="3" id="KW-0808">Transferase</keyword>
<feature type="domain" description="DNA polymerase III delta N-terminal" evidence="9">
    <location>
        <begin position="4"/>
        <end position="122"/>
    </location>
</feature>
<evidence type="ECO:0000256" key="6">
    <source>
        <dbReference type="ARBA" id="ARBA00022932"/>
    </source>
</evidence>
<dbReference type="InterPro" id="IPR005790">
    <property type="entry name" value="DNA_polIII_delta"/>
</dbReference>
<dbReference type="PANTHER" id="PTHR34388">
    <property type="entry name" value="DNA POLYMERASE III SUBUNIT DELTA"/>
    <property type="match status" value="1"/>
</dbReference>
<dbReference type="Proteomes" id="UP000230078">
    <property type="component" value="Unassembled WGS sequence"/>
</dbReference>
<dbReference type="PANTHER" id="PTHR34388:SF1">
    <property type="entry name" value="DNA POLYMERASE III SUBUNIT DELTA"/>
    <property type="match status" value="1"/>
</dbReference>
<dbReference type="NCBIfam" id="TIGR01128">
    <property type="entry name" value="holA"/>
    <property type="match status" value="1"/>
</dbReference>
<evidence type="ECO:0000256" key="4">
    <source>
        <dbReference type="ARBA" id="ARBA00022695"/>
    </source>
</evidence>
<dbReference type="Gene3D" id="1.20.272.10">
    <property type="match status" value="1"/>
</dbReference>
<dbReference type="GO" id="GO:0006261">
    <property type="term" value="P:DNA-templated DNA replication"/>
    <property type="evidence" value="ECO:0007669"/>
    <property type="project" value="TreeGrafter"/>
</dbReference>
<evidence type="ECO:0000313" key="12">
    <source>
        <dbReference type="Proteomes" id="UP000230078"/>
    </source>
</evidence>
<comment type="similarity">
    <text evidence="7">Belongs to the DNA polymerase HolA subunit family.</text>
</comment>
<dbReference type="Pfam" id="PF06144">
    <property type="entry name" value="DNA_pol3_delta"/>
    <property type="match status" value="1"/>
</dbReference>
<evidence type="ECO:0000256" key="7">
    <source>
        <dbReference type="ARBA" id="ARBA00034754"/>
    </source>
</evidence>
<evidence type="ECO:0000256" key="3">
    <source>
        <dbReference type="ARBA" id="ARBA00022679"/>
    </source>
</evidence>
<dbReference type="SUPFAM" id="SSF48019">
    <property type="entry name" value="post-AAA+ oligomerization domain-like"/>
    <property type="match status" value="1"/>
</dbReference>
<feature type="domain" description="DNA polymerase III delta subunit-like C-terminal" evidence="10">
    <location>
        <begin position="198"/>
        <end position="318"/>
    </location>
</feature>